<reference evidence="6" key="1">
    <citation type="journal article" date="2013" name="Genome Announc.">
        <title>Draft genome sequence of the basidiomycetous yeast-like fungus Pseudozyma hubeiensis SY62, which produces an abundant amount of the biosurfactant mannosylerythritol lipids.</title>
        <authorList>
            <person name="Konishi M."/>
            <person name="Hatada Y."/>
            <person name="Horiuchi J."/>
        </authorList>
    </citation>
    <scope>NUCLEOTIDE SEQUENCE [LARGE SCALE GENOMIC DNA]</scope>
    <source>
        <strain evidence="6">SY62</strain>
    </source>
</reference>
<dbReference type="Gene3D" id="3.30.1370.50">
    <property type="entry name" value="R3H-like domain"/>
    <property type="match status" value="1"/>
</dbReference>
<dbReference type="InterPro" id="IPR024771">
    <property type="entry name" value="SUZ"/>
</dbReference>
<dbReference type="Proteomes" id="UP000014071">
    <property type="component" value="Unassembled WGS sequence"/>
</dbReference>
<feature type="region of interest" description="Disordered" evidence="2">
    <location>
        <begin position="160"/>
        <end position="332"/>
    </location>
</feature>
<dbReference type="STRING" id="1305764.R9P321"/>
<dbReference type="InterPro" id="IPR001374">
    <property type="entry name" value="R3H_dom"/>
</dbReference>
<feature type="compositionally biased region" description="Basic and acidic residues" evidence="2">
    <location>
        <begin position="218"/>
        <end position="243"/>
    </location>
</feature>
<feature type="compositionally biased region" description="Low complexity" evidence="2">
    <location>
        <begin position="622"/>
        <end position="639"/>
    </location>
</feature>
<dbReference type="SUPFAM" id="SSF82708">
    <property type="entry name" value="R3H domain"/>
    <property type="match status" value="1"/>
</dbReference>
<feature type="compositionally biased region" description="Low complexity" evidence="2">
    <location>
        <begin position="160"/>
        <end position="197"/>
    </location>
</feature>
<keyword evidence="6" id="KW-1185">Reference proteome</keyword>
<feature type="region of interest" description="Disordered" evidence="2">
    <location>
        <begin position="382"/>
        <end position="445"/>
    </location>
</feature>
<evidence type="ECO:0008006" key="7">
    <source>
        <dbReference type="Google" id="ProtNLM"/>
    </source>
</evidence>
<dbReference type="AlphaFoldDB" id="R9P321"/>
<evidence type="ECO:0000256" key="1">
    <source>
        <dbReference type="ARBA" id="ARBA00022553"/>
    </source>
</evidence>
<dbReference type="OrthoDB" id="278430at2759"/>
<feature type="domain" description="R3H" evidence="3">
    <location>
        <begin position="61"/>
        <end position="124"/>
    </location>
</feature>
<feature type="compositionally biased region" description="Low complexity" evidence="2">
    <location>
        <begin position="565"/>
        <end position="593"/>
    </location>
</feature>
<dbReference type="eggNOG" id="KOG2953">
    <property type="taxonomic scope" value="Eukaryota"/>
</dbReference>
<dbReference type="GO" id="GO:0006012">
    <property type="term" value="P:galactose metabolic process"/>
    <property type="evidence" value="ECO:0007669"/>
    <property type="project" value="TreeGrafter"/>
</dbReference>
<dbReference type="Pfam" id="PF01424">
    <property type="entry name" value="R3H"/>
    <property type="match status" value="1"/>
</dbReference>
<dbReference type="InterPro" id="IPR051937">
    <property type="entry name" value="R3H_domain_containing"/>
</dbReference>
<feature type="compositionally biased region" description="Polar residues" evidence="2">
    <location>
        <begin position="398"/>
        <end position="407"/>
    </location>
</feature>
<feature type="domain" description="SUZ" evidence="4">
    <location>
        <begin position="184"/>
        <end position="256"/>
    </location>
</feature>
<dbReference type="PROSITE" id="PS51061">
    <property type="entry name" value="R3H"/>
    <property type="match status" value="1"/>
</dbReference>
<feature type="region of interest" description="Disordered" evidence="2">
    <location>
        <begin position="492"/>
        <end position="647"/>
    </location>
</feature>
<gene>
    <name evidence="5" type="ORF">PHSY_000054</name>
</gene>
<evidence type="ECO:0000259" key="4">
    <source>
        <dbReference type="PROSITE" id="PS51673"/>
    </source>
</evidence>
<dbReference type="EMBL" id="DF238766">
    <property type="protein sequence ID" value="GAC92500.1"/>
    <property type="molecule type" value="Genomic_DNA"/>
</dbReference>
<dbReference type="RefSeq" id="XP_012186087.1">
    <property type="nucleotide sequence ID" value="XM_012330697.1"/>
</dbReference>
<evidence type="ECO:0000313" key="6">
    <source>
        <dbReference type="Proteomes" id="UP000014071"/>
    </source>
</evidence>
<accession>R9P321</accession>
<feature type="compositionally biased region" description="Low complexity" evidence="2">
    <location>
        <begin position="492"/>
        <end position="508"/>
    </location>
</feature>
<proteinExistence type="predicted"/>
<keyword evidence="1" id="KW-0597">Phosphoprotein</keyword>
<sequence>MPSFASALRSGAGQTKQSMPVVPNDATLQSVSTPPTPPPASHELAPIDDTILQAIRKRDDRIFFTQYENQMATFINDDARSTLELGPMNAYQRLLVHRCADQFQLEHHLHRATHTITLSKTSTSSHPSALLSNRARDYLVQRDGVDPASTHPSILGIAASSASETNTASSSSSPSTSSAASPAPAPAATSSSASATPKPLFKIMHRDPSALRKSPLRSLDDDKVDSDKAKSRKDMTLEEREASYKAARARIFGDVASSDSTSSTSSTPNVDQSNHTGDPVAPENKSSPSSSAASSPAASLAGARSSSRNKKPASSSSSTHRGKAIATDLAEDDSLEFSRALPLSNQASLAYAGHQQSSPLALTSHVAPGYFAPAHALHLQQSHSNPNLRSRAPAFYPQGSSTPTYSQGGALRHPAASGSDSFPALDSNARNTVTPGAGSVWNRSQNTAPTAGVAHEHHLNGVSAWAQSTSTFNNNAAPRHQQQQQYQAYMPYQHQHQHQLQPHQQLHHGPNPYSVGQPPHHTQLGQQVHAHAPSSYAGSRNSSRASSQRGAHSNSRGAAARDDAVSVSSISSNSSSRSASVSGVSGAGANVVGGDSGKPAGASLAGLSHPSLPARPSWISPSNNGASTASASTSAVASGAEGGDSAE</sequence>
<feature type="compositionally biased region" description="Low complexity" evidence="2">
    <location>
        <begin position="257"/>
        <end position="267"/>
    </location>
</feature>
<feature type="region of interest" description="Disordered" evidence="2">
    <location>
        <begin position="1"/>
        <end position="44"/>
    </location>
</feature>
<evidence type="ECO:0000259" key="3">
    <source>
        <dbReference type="PROSITE" id="PS51061"/>
    </source>
</evidence>
<dbReference type="CDD" id="cd02642">
    <property type="entry name" value="R3H_encore_like"/>
    <property type="match status" value="1"/>
</dbReference>
<dbReference type="PANTHER" id="PTHR15672:SF8">
    <property type="entry name" value="PROTEIN ENCORE"/>
    <property type="match status" value="1"/>
</dbReference>
<feature type="compositionally biased region" description="Low complexity" evidence="2">
    <location>
        <begin position="286"/>
        <end position="318"/>
    </location>
</feature>
<dbReference type="Pfam" id="PF12752">
    <property type="entry name" value="SUZ"/>
    <property type="match status" value="1"/>
</dbReference>
<dbReference type="PANTHER" id="PTHR15672">
    <property type="entry name" value="CAMP-REGULATED PHOSPHOPROTEIN 21 RELATED R3H DOMAIN CONTAINING PROTEIN"/>
    <property type="match status" value="1"/>
</dbReference>
<evidence type="ECO:0000313" key="5">
    <source>
        <dbReference type="EMBL" id="GAC92500.1"/>
    </source>
</evidence>
<protein>
    <recommendedName>
        <fullName evidence="7">SUZ domain-containing protein</fullName>
    </recommendedName>
</protein>
<dbReference type="GeneID" id="24105366"/>
<evidence type="ECO:0000256" key="2">
    <source>
        <dbReference type="SAM" id="MobiDB-lite"/>
    </source>
</evidence>
<dbReference type="HOGENOM" id="CLU_403319_0_0_1"/>
<dbReference type="PROSITE" id="PS51673">
    <property type="entry name" value="SUZ"/>
    <property type="match status" value="1"/>
</dbReference>
<dbReference type="InterPro" id="IPR036867">
    <property type="entry name" value="R3H_dom_sf"/>
</dbReference>
<organism evidence="5 6">
    <name type="scientific">Pseudozyma hubeiensis (strain SY62)</name>
    <name type="common">Yeast</name>
    <dbReference type="NCBI Taxonomy" id="1305764"/>
    <lineage>
        <taxon>Eukaryota</taxon>
        <taxon>Fungi</taxon>
        <taxon>Dikarya</taxon>
        <taxon>Basidiomycota</taxon>
        <taxon>Ustilaginomycotina</taxon>
        <taxon>Ustilaginomycetes</taxon>
        <taxon>Ustilaginales</taxon>
        <taxon>Ustilaginaceae</taxon>
        <taxon>Pseudozyma</taxon>
    </lineage>
</organism>
<feature type="compositionally biased region" description="Polar residues" evidence="2">
    <location>
        <begin position="536"/>
        <end position="554"/>
    </location>
</feature>
<dbReference type="GO" id="GO:0003676">
    <property type="term" value="F:nucleic acid binding"/>
    <property type="evidence" value="ECO:0007669"/>
    <property type="project" value="UniProtKB-UniRule"/>
</dbReference>
<name>R9P321_PSEHS</name>